<feature type="compositionally biased region" description="Low complexity" evidence="1">
    <location>
        <begin position="89"/>
        <end position="99"/>
    </location>
</feature>
<protein>
    <submittedName>
        <fullName evidence="3">Uncharacterized protein</fullName>
    </submittedName>
</protein>
<evidence type="ECO:0000256" key="1">
    <source>
        <dbReference type="SAM" id="MobiDB-lite"/>
    </source>
</evidence>
<feature type="compositionally biased region" description="Basic and acidic residues" evidence="1">
    <location>
        <begin position="72"/>
        <end position="85"/>
    </location>
</feature>
<dbReference type="Proteomes" id="UP000887540">
    <property type="component" value="Unplaced"/>
</dbReference>
<dbReference type="WBParaSite" id="ACRNAN_Path_616.g2293.t1">
    <property type="protein sequence ID" value="ACRNAN_Path_616.g2293.t1"/>
    <property type="gene ID" value="ACRNAN_Path_616.g2293"/>
</dbReference>
<organism evidence="2 3">
    <name type="scientific">Acrobeloides nanus</name>
    <dbReference type="NCBI Taxonomy" id="290746"/>
    <lineage>
        <taxon>Eukaryota</taxon>
        <taxon>Metazoa</taxon>
        <taxon>Ecdysozoa</taxon>
        <taxon>Nematoda</taxon>
        <taxon>Chromadorea</taxon>
        <taxon>Rhabditida</taxon>
        <taxon>Tylenchina</taxon>
        <taxon>Cephalobomorpha</taxon>
        <taxon>Cephaloboidea</taxon>
        <taxon>Cephalobidae</taxon>
        <taxon>Acrobeloides</taxon>
    </lineage>
</organism>
<feature type="region of interest" description="Disordered" evidence="1">
    <location>
        <begin position="66"/>
        <end position="99"/>
    </location>
</feature>
<proteinExistence type="predicted"/>
<accession>A0A914CAH1</accession>
<dbReference type="AlphaFoldDB" id="A0A914CAH1"/>
<reference evidence="3" key="1">
    <citation type="submission" date="2022-11" db="UniProtKB">
        <authorList>
            <consortium name="WormBaseParasite"/>
        </authorList>
    </citation>
    <scope>IDENTIFICATION</scope>
</reference>
<evidence type="ECO:0000313" key="3">
    <source>
        <dbReference type="WBParaSite" id="ACRNAN_Path_616.g2293.t1"/>
    </source>
</evidence>
<evidence type="ECO:0000313" key="2">
    <source>
        <dbReference type="Proteomes" id="UP000887540"/>
    </source>
</evidence>
<name>A0A914CAH1_9BILA</name>
<sequence length="99" mass="11368">MEFRRSSDTSYPSWKTDNLPIEKKFRTTHGLETYEYYRKPKHPDEIADAKIARDLERLGHAISHTAKSAKNKLGEGIHKLKEKVIGPDSPRTSSRRSSS</sequence>
<keyword evidence="2" id="KW-1185">Reference proteome</keyword>